<protein>
    <recommendedName>
        <fullName evidence="2">Rhamnogalacturonase A/B/Epimerase-like pectate lyase domain-containing protein</fullName>
    </recommendedName>
</protein>
<reference evidence="3 4" key="1">
    <citation type="journal article" date="2016" name="Environ. Microbiol.">
        <title>Genomic resolution of a cold subsurface aquifer community provides metabolic insights for novel microbes adapted to high CO concentrations.</title>
        <authorList>
            <person name="Probst A.J."/>
            <person name="Castelle C.J."/>
            <person name="Singh A."/>
            <person name="Brown C.T."/>
            <person name="Anantharaman K."/>
            <person name="Sharon I."/>
            <person name="Hug L.A."/>
            <person name="Burstein D."/>
            <person name="Emerson J.B."/>
            <person name="Thomas B.C."/>
            <person name="Banfield J.F."/>
        </authorList>
    </citation>
    <scope>NUCLEOTIDE SEQUENCE [LARGE SCALE GENOMIC DNA]</scope>
    <source>
        <strain evidence="3">CG1_02_42_45</strain>
    </source>
</reference>
<gene>
    <name evidence="3" type="ORF">AUJ40_01740</name>
</gene>
<evidence type="ECO:0000259" key="2">
    <source>
        <dbReference type="Pfam" id="PF12708"/>
    </source>
</evidence>
<dbReference type="Gene3D" id="2.160.20.10">
    <property type="entry name" value="Single-stranded right-handed beta-helix, Pectin lyase-like"/>
    <property type="match status" value="1"/>
</dbReference>
<feature type="domain" description="Rhamnogalacturonase A/B/Epimerase-like pectate lyase" evidence="2">
    <location>
        <begin position="111"/>
        <end position="312"/>
    </location>
</feature>
<dbReference type="InterPro" id="IPR011050">
    <property type="entry name" value="Pectin_lyase_fold/virulence"/>
</dbReference>
<dbReference type="Pfam" id="PF12708">
    <property type="entry name" value="Pect-lyase_RHGA_epim"/>
    <property type="match status" value="1"/>
</dbReference>
<comment type="caution">
    <text evidence="3">The sequence shown here is derived from an EMBL/GenBank/DDBJ whole genome shotgun (WGS) entry which is preliminary data.</text>
</comment>
<dbReference type="SUPFAM" id="SSF51126">
    <property type="entry name" value="Pectin lyase-like"/>
    <property type="match status" value="1"/>
</dbReference>
<dbReference type="InterPro" id="IPR024535">
    <property type="entry name" value="RHGA/B-epi-like_pectate_lyase"/>
</dbReference>
<accession>A0A1J4RT97</accession>
<evidence type="ECO:0000256" key="1">
    <source>
        <dbReference type="SAM" id="Coils"/>
    </source>
</evidence>
<dbReference type="AlphaFoldDB" id="A0A1J4RT97"/>
<dbReference type="InterPro" id="IPR012334">
    <property type="entry name" value="Pectin_lyas_fold"/>
</dbReference>
<keyword evidence="1" id="KW-0175">Coiled coil</keyword>
<dbReference type="Proteomes" id="UP000182753">
    <property type="component" value="Unassembled WGS sequence"/>
</dbReference>
<organism evidence="3 4">
    <name type="scientific">Candidatus Berkelbacteria bacterium CG1_02_42_45</name>
    <dbReference type="NCBI Taxonomy" id="1805036"/>
    <lineage>
        <taxon>Bacteria</taxon>
        <taxon>Candidatus Berkelbacteria</taxon>
    </lineage>
</organism>
<dbReference type="EMBL" id="MNUJ01000036">
    <property type="protein sequence ID" value="OIN89532.1"/>
    <property type="molecule type" value="Genomic_DNA"/>
</dbReference>
<evidence type="ECO:0000313" key="3">
    <source>
        <dbReference type="EMBL" id="OIN89532.1"/>
    </source>
</evidence>
<feature type="coiled-coil region" evidence="1">
    <location>
        <begin position="27"/>
        <end position="54"/>
    </location>
</feature>
<evidence type="ECO:0000313" key="4">
    <source>
        <dbReference type="Proteomes" id="UP000182753"/>
    </source>
</evidence>
<sequence>MKTFLIILITVLLTGGVVGADGYAYMENKIKKEKLALQTEIDDLTREIKEISASSTGENLQPGSVENYYPTTTVNGIAGATGVAGATGAAGGTGAAGAIGAKGDKGDTGEFLSVKTYGATGNGITDDTTAVQNALDASYNVYFPKGAYIVSNLLIALDNTNLYGDGQGSVLQFKTGSTGAMIDAGSYIIQMSHLNLYGGNDVTQKAVGASTANRTAISLLAMKNHMIHHITIHGFANYGIYTADTSGVTRLSHLKVSDSTIYNTWCAIYNITDYSEYTIYSNLDLHDNRIGFKLVSGNIFISNSKVNDNAFGVWLIGTGITNNGHGSFIGGNLNHNTYPIYAKDITIGFLFNSVNIFDGTIYLESCSGVVIDDGIIDIAEYQLKGGGRNYIRDNFIYGGRANTVSHNYGGVADNTILINNFYANGTFLESGV</sequence>
<name>A0A1J4RT97_9BACT</name>
<proteinExistence type="predicted"/>